<name>A0A6L2MMB4_TANCI</name>
<gene>
    <name evidence="3" type="ORF">Tci_047154</name>
</gene>
<protein>
    <recommendedName>
        <fullName evidence="4">Synaptobrevin, longin-like domain protein</fullName>
    </recommendedName>
</protein>
<feature type="region of interest" description="Disordered" evidence="2">
    <location>
        <begin position="131"/>
        <end position="164"/>
    </location>
</feature>
<feature type="coiled-coil region" evidence="1">
    <location>
        <begin position="186"/>
        <end position="227"/>
    </location>
</feature>
<proteinExistence type="predicted"/>
<evidence type="ECO:0000256" key="1">
    <source>
        <dbReference type="SAM" id="Coils"/>
    </source>
</evidence>
<feature type="compositionally biased region" description="Low complexity" evidence="2">
    <location>
        <begin position="142"/>
        <end position="159"/>
    </location>
</feature>
<dbReference type="EMBL" id="BKCJ010007032">
    <property type="protein sequence ID" value="GEU75176.1"/>
    <property type="molecule type" value="Genomic_DNA"/>
</dbReference>
<dbReference type="AlphaFoldDB" id="A0A6L2MMB4"/>
<evidence type="ECO:0000256" key="2">
    <source>
        <dbReference type="SAM" id="MobiDB-lite"/>
    </source>
</evidence>
<comment type="caution">
    <text evidence="3">The sequence shown here is derived from an EMBL/GenBank/DDBJ whole genome shotgun (WGS) entry which is preliminary data.</text>
</comment>
<accession>A0A6L2MMB4</accession>
<organism evidence="3">
    <name type="scientific">Tanacetum cinerariifolium</name>
    <name type="common">Dalmatian daisy</name>
    <name type="synonym">Chrysanthemum cinerariifolium</name>
    <dbReference type="NCBI Taxonomy" id="118510"/>
    <lineage>
        <taxon>Eukaryota</taxon>
        <taxon>Viridiplantae</taxon>
        <taxon>Streptophyta</taxon>
        <taxon>Embryophyta</taxon>
        <taxon>Tracheophyta</taxon>
        <taxon>Spermatophyta</taxon>
        <taxon>Magnoliopsida</taxon>
        <taxon>eudicotyledons</taxon>
        <taxon>Gunneridae</taxon>
        <taxon>Pentapetalae</taxon>
        <taxon>asterids</taxon>
        <taxon>campanulids</taxon>
        <taxon>Asterales</taxon>
        <taxon>Asteraceae</taxon>
        <taxon>Asteroideae</taxon>
        <taxon>Anthemideae</taxon>
        <taxon>Anthemidinae</taxon>
        <taxon>Tanacetum</taxon>
    </lineage>
</organism>
<keyword evidence="1" id="KW-0175">Coiled coil</keyword>
<reference evidence="3" key="1">
    <citation type="journal article" date="2019" name="Sci. Rep.">
        <title>Draft genome of Tanacetum cinerariifolium, the natural source of mosquito coil.</title>
        <authorList>
            <person name="Yamashiro T."/>
            <person name="Shiraishi A."/>
            <person name="Satake H."/>
            <person name="Nakayama K."/>
        </authorList>
    </citation>
    <scope>NUCLEOTIDE SEQUENCE</scope>
</reference>
<sequence>MVVSLAGKTIQDAEMFEQLVDHRHLFQTPDVRVPPSDRTSASSVAFTDSSILDDAEDLVCLPNEEIFAGLAQMGYEKPSTKLNFYKAFFSSQWKFLIHTLLQSLSAKRTFWNEFSTAMASAETVAEDVANDAISSPPSHDIPSTSQDHSSPPQQPQSSPQAPPQGVEFLTHFQQVLDICSALTCHVKNLEHDKAAQKLEIIKLKARVKRLERANKVKSSKLRRLRKVGASKRIESSDDIEDVFNQGRMIDDLDKDEGIELVVDQDDSEVQEVVKVVTTGKLIKDVVTAASQVSADSATIFAAKLSIPAAAPTVVAAYIRRRKGVIIKDPEEELSSKTPVETPKLKDKGKGILIETPKPIKKKDQIELDAEYARKLHEEINKDHEEINKDIDWDAAIDNAKQKSKNPQYIKRYQVIKKRPQTERMSYDEICLIFQARFDANMRFLFKSREEMEEEDQEVVKVLSW</sequence>
<evidence type="ECO:0008006" key="4">
    <source>
        <dbReference type="Google" id="ProtNLM"/>
    </source>
</evidence>
<evidence type="ECO:0000313" key="3">
    <source>
        <dbReference type="EMBL" id="GEU75176.1"/>
    </source>
</evidence>